<feature type="compositionally biased region" description="Polar residues" evidence="1">
    <location>
        <begin position="1"/>
        <end position="10"/>
    </location>
</feature>
<dbReference type="AlphaFoldDB" id="A0A835QEA1"/>
<feature type="compositionally biased region" description="Basic and acidic residues" evidence="1">
    <location>
        <begin position="17"/>
        <end position="26"/>
    </location>
</feature>
<proteinExistence type="predicted"/>
<name>A0A835QEA1_VANPL</name>
<feature type="region of interest" description="Disordered" evidence="1">
    <location>
        <begin position="1"/>
        <end position="34"/>
    </location>
</feature>
<evidence type="ECO:0000313" key="2">
    <source>
        <dbReference type="EMBL" id="KAG0469201.1"/>
    </source>
</evidence>
<dbReference type="EMBL" id="JADCNM010000009">
    <property type="protein sequence ID" value="KAG0469201.1"/>
    <property type="molecule type" value="Genomic_DNA"/>
</dbReference>
<evidence type="ECO:0000313" key="3">
    <source>
        <dbReference type="Proteomes" id="UP000639772"/>
    </source>
</evidence>
<accession>A0A835QEA1</accession>
<reference evidence="2 3" key="1">
    <citation type="journal article" date="2020" name="Nat. Food">
        <title>A phased Vanilla planifolia genome enables genetic improvement of flavour and production.</title>
        <authorList>
            <person name="Hasing T."/>
            <person name="Tang H."/>
            <person name="Brym M."/>
            <person name="Khazi F."/>
            <person name="Huang T."/>
            <person name="Chambers A.H."/>
        </authorList>
    </citation>
    <scope>NUCLEOTIDE SEQUENCE [LARGE SCALE GENOMIC DNA]</scope>
    <source>
        <tissue evidence="2">Leaf</tissue>
    </source>
</reference>
<organism evidence="2 3">
    <name type="scientific">Vanilla planifolia</name>
    <name type="common">Vanilla</name>
    <dbReference type="NCBI Taxonomy" id="51239"/>
    <lineage>
        <taxon>Eukaryota</taxon>
        <taxon>Viridiplantae</taxon>
        <taxon>Streptophyta</taxon>
        <taxon>Embryophyta</taxon>
        <taxon>Tracheophyta</taxon>
        <taxon>Spermatophyta</taxon>
        <taxon>Magnoliopsida</taxon>
        <taxon>Liliopsida</taxon>
        <taxon>Asparagales</taxon>
        <taxon>Orchidaceae</taxon>
        <taxon>Vanilloideae</taxon>
        <taxon>Vanilleae</taxon>
        <taxon>Vanilla</taxon>
    </lineage>
</organism>
<dbReference type="OrthoDB" id="787090at2759"/>
<evidence type="ECO:0000256" key="1">
    <source>
        <dbReference type="SAM" id="MobiDB-lite"/>
    </source>
</evidence>
<dbReference type="Proteomes" id="UP000639772">
    <property type="component" value="Chromosome 9"/>
</dbReference>
<sequence>MQDTKPQKSTGVIEASSRAKELKESSFRIPSLNRNLESKENPIFLHKATDPSHGMQGKKLMEAARLLYTMMARDYHFKARRKPPINNHHPINDFYREP</sequence>
<protein>
    <submittedName>
        <fullName evidence="2">Uncharacterized protein</fullName>
    </submittedName>
</protein>
<gene>
    <name evidence="2" type="ORF">HPP92_018529</name>
</gene>
<comment type="caution">
    <text evidence="2">The sequence shown here is derived from an EMBL/GenBank/DDBJ whole genome shotgun (WGS) entry which is preliminary data.</text>
</comment>